<evidence type="ECO:0000256" key="8">
    <source>
        <dbReference type="SAM" id="MobiDB-lite"/>
    </source>
</evidence>
<dbReference type="SMART" id="SM00575">
    <property type="entry name" value="ZnF_PMZ"/>
    <property type="match status" value="1"/>
</dbReference>
<keyword evidence="4" id="KW-0862">Zinc</keyword>
<dbReference type="InterPro" id="IPR018289">
    <property type="entry name" value="MULE_transposase_dom"/>
</dbReference>
<dbReference type="GO" id="GO:0004803">
    <property type="term" value="F:transposase activity"/>
    <property type="evidence" value="ECO:0007669"/>
    <property type="project" value="InterPro"/>
</dbReference>
<dbReference type="Proteomes" id="UP001229421">
    <property type="component" value="Unassembled WGS sequence"/>
</dbReference>
<dbReference type="Pfam" id="PF10551">
    <property type="entry name" value="MULE"/>
    <property type="match status" value="1"/>
</dbReference>
<evidence type="ECO:0000256" key="4">
    <source>
        <dbReference type="ARBA" id="ARBA00022833"/>
    </source>
</evidence>
<keyword evidence="3 7" id="KW-0863">Zinc-finger</keyword>
<evidence type="ECO:0000256" key="1">
    <source>
        <dbReference type="ARBA" id="ARBA00022578"/>
    </source>
</evidence>
<keyword evidence="2" id="KW-0479">Metal-binding</keyword>
<dbReference type="GO" id="GO:0006313">
    <property type="term" value="P:DNA transposition"/>
    <property type="evidence" value="ECO:0007669"/>
    <property type="project" value="InterPro"/>
</dbReference>
<keyword evidence="1" id="KW-0815">Transposition</keyword>
<dbReference type="AlphaFoldDB" id="A0AAD8LK14"/>
<dbReference type="Pfam" id="PF26130">
    <property type="entry name" value="PB1-like"/>
    <property type="match status" value="1"/>
</dbReference>
<keyword evidence="6" id="KW-0233">DNA recombination</keyword>
<dbReference type="InterPro" id="IPR007527">
    <property type="entry name" value="Znf_SWIM"/>
</dbReference>
<evidence type="ECO:0000256" key="7">
    <source>
        <dbReference type="PROSITE-ProRule" id="PRU00047"/>
    </source>
</evidence>
<feature type="domain" description="SWIM-type" evidence="10">
    <location>
        <begin position="706"/>
        <end position="748"/>
    </location>
</feature>
<feature type="region of interest" description="Disordered" evidence="8">
    <location>
        <begin position="846"/>
        <end position="882"/>
    </location>
</feature>
<feature type="compositionally biased region" description="Polar residues" evidence="8">
    <location>
        <begin position="866"/>
        <end position="882"/>
    </location>
</feature>
<dbReference type="PROSITE" id="PS50966">
    <property type="entry name" value="ZF_SWIM"/>
    <property type="match status" value="1"/>
</dbReference>
<name>A0AAD8LK14_TARER</name>
<dbReference type="PANTHER" id="PTHR31973:SF190">
    <property type="entry name" value="MULE TRANSPOSASE DOMAIN-CONTAINING PROTEIN"/>
    <property type="match status" value="1"/>
</dbReference>
<dbReference type="InterPro" id="IPR001878">
    <property type="entry name" value="Znf_CCHC"/>
</dbReference>
<accession>A0AAD8LK14</accession>
<dbReference type="GO" id="GO:0008270">
    <property type="term" value="F:zinc ion binding"/>
    <property type="evidence" value="ECO:0007669"/>
    <property type="project" value="UniProtKB-KW"/>
</dbReference>
<evidence type="ECO:0000256" key="3">
    <source>
        <dbReference type="ARBA" id="ARBA00022771"/>
    </source>
</evidence>
<evidence type="ECO:0000313" key="11">
    <source>
        <dbReference type="EMBL" id="KAK1440306.1"/>
    </source>
</evidence>
<evidence type="ECO:0000256" key="2">
    <source>
        <dbReference type="ARBA" id="ARBA00022723"/>
    </source>
</evidence>
<dbReference type="PANTHER" id="PTHR31973">
    <property type="entry name" value="POLYPROTEIN, PUTATIVE-RELATED"/>
    <property type="match status" value="1"/>
</dbReference>
<dbReference type="EMBL" id="JAUHHV010000001">
    <property type="protein sequence ID" value="KAK1440306.1"/>
    <property type="molecule type" value="Genomic_DNA"/>
</dbReference>
<proteinExistence type="predicted"/>
<evidence type="ECO:0008006" key="13">
    <source>
        <dbReference type="Google" id="ProtNLM"/>
    </source>
</evidence>
<sequence>MVLALWLLRTEGDVFDAYEVYGTNPNVFSLKINHSGVFIHHPTTCYIDGKSNYVDFVNGDEFSMHEINAMIQELGYPENQIMFYHFRIPDQPLKFGLRPLGNDDDIRFMLDYISNFKVLEIYTEHWVSKLNYDKSLCKVVIEELIHGENQENVNGNQEDVNVNQQEDDVIVDKNNIVNVEVVDMRSFKVDFRDHLNEDEEVDVHNNIDLDDFESSSDEDDLDKAVRKFRKKNKSKNMDDVPFYVGQTFPNKEEIAKSIKTYALKTRRQLYVNRNEKLKYSAICIGVNPSYISQQLGGSTSDLESKRKRHPTPTCPWRLYLSKNKVEDSWLVKTFIVDHHCLQTRHVKLYTVSTIAKDVEAMVESNPDIPIKALQDFIQKKYQISVHMQKIFRAKVMAMNKLHGDFTSQYMLLRDYCEELMRSNPNTTVKLEVEREFDPTSQSRKFKRIYICYGALKTGFKLAGRDILGLDGCFMKGPYPGQILTAVSVDGNNGIYPVAFAVVEAETLDSWTWFLNYLGDDLDLYANSNFTFVTDRQKGLVPALNKVFPAAEHRYCLRHLHENMKSNKWRGNLYKDLLWRCASATTVPHFNKIMNEIEKQDQSLHKWLQDIPAKHWSRSHFSGRPKCDVLINNLCEVFNKQLVGGRDKPIITCLEFIREYIMRRIGVVNKLIAKENGFLTPAATNTFKKIKSDAAEYNVTFNGQTKYQVSGPWGEDRVVDIENRSCSCRRWELTGMPCKHVVAVLWNMADNSIDVGEPEAWVDQVYWLDTWRKVYKNSIDPINGRDMWTSSACPTTLLPPKHHTQVGRPKKARRKSAEELSQKMTGVGKMPRTGRTVKCLTCGNFGHNKRSCKGQGTSLGANKGQEAANQGQGSSQPSSHTTR</sequence>
<reference evidence="11" key="1">
    <citation type="journal article" date="2023" name="bioRxiv">
        <title>Improved chromosome-level genome assembly for marigold (Tagetes erecta).</title>
        <authorList>
            <person name="Jiang F."/>
            <person name="Yuan L."/>
            <person name="Wang S."/>
            <person name="Wang H."/>
            <person name="Xu D."/>
            <person name="Wang A."/>
            <person name="Fan W."/>
        </authorList>
    </citation>
    <scope>NUCLEOTIDE SEQUENCE</scope>
    <source>
        <strain evidence="11">WSJ</strain>
        <tissue evidence="11">Leaf</tissue>
    </source>
</reference>
<organism evidence="11 12">
    <name type="scientific">Tagetes erecta</name>
    <name type="common">African marigold</name>
    <dbReference type="NCBI Taxonomy" id="13708"/>
    <lineage>
        <taxon>Eukaryota</taxon>
        <taxon>Viridiplantae</taxon>
        <taxon>Streptophyta</taxon>
        <taxon>Embryophyta</taxon>
        <taxon>Tracheophyta</taxon>
        <taxon>Spermatophyta</taxon>
        <taxon>Magnoliopsida</taxon>
        <taxon>eudicotyledons</taxon>
        <taxon>Gunneridae</taxon>
        <taxon>Pentapetalae</taxon>
        <taxon>asterids</taxon>
        <taxon>campanulids</taxon>
        <taxon>Asterales</taxon>
        <taxon>Asteraceae</taxon>
        <taxon>Asteroideae</taxon>
        <taxon>Heliantheae alliance</taxon>
        <taxon>Tageteae</taxon>
        <taxon>Tagetes</taxon>
    </lineage>
</organism>
<keyword evidence="12" id="KW-1185">Reference proteome</keyword>
<feature type="compositionally biased region" description="Basic residues" evidence="8">
    <location>
        <begin position="799"/>
        <end position="813"/>
    </location>
</feature>
<dbReference type="InterPro" id="IPR058594">
    <property type="entry name" value="PB1-like_dom_pln"/>
</dbReference>
<keyword evidence="5" id="KW-0238">DNA-binding</keyword>
<evidence type="ECO:0000259" key="10">
    <source>
        <dbReference type="PROSITE" id="PS50966"/>
    </source>
</evidence>
<feature type="region of interest" description="Disordered" evidence="8">
    <location>
        <begin position="794"/>
        <end position="829"/>
    </location>
</feature>
<gene>
    <name evidence="11" type="ORF">QVD17_06131</name>
</gene>
<feature type="domain" description="CCHC-type" evidence="9">
    <location>
        <begin position="837"/>
        <end position="852"/>
    </location>
</feature>
<dbReference type="InterPro" id="IPR001207">
    <property type="entry name" value="Transposase_mutator"/>
</dbReference>
<dbReference type="Pfam" id="PF04434">
    <property type="entry name" value="SWIM"/>
    <property type="match status" value="1"/>
</dbReference>
<evidence type="ECO:0000259" key="9">
    <source>
        <dbReference type="PROSITE" id="PS50158"/>
    </source>
</evidence>
<dbReference type="PROSITE" id="PS50158">
    <property type="entry name" value="ZF_CCHC"/>
    <property type="match status" value="1"/>
</dbReference>
<protein>
    <recommendedName>
        <fullName evidence="13">SWIM-type domain-containing protein</fullName>
    </recommendedName>
</protein>
<dbReference type="PROSITE" id="PS01007">
    <property type="entry name" value="TRANSPOSASE_MUTATOR"/>
    <property type="match status" value="1"/>
</dbReference>
<evidence type="ECO:0000313" key="12">
    <source>
        <dbReference type="Proteomes" id="UP001229421"/>
    </source>
</evidence>
<comment type="caution">
    <text evidence="11">The sequence shown here is derived from an EMBL/GenBank/DDBJ whole genome shotgun (WGS) entry which is preliminary data.</text>
</comment>
<dbReference type="InterPro" id="IPR006564">
    <property type="entry name" value="Znf_PMZ"/>
</dbReference>
<evidence type="ECO:0000256" key="6">
    <source>
        <dbReference type="ARBA" id="ARBA00023172"/>
    </source>
</evidence>
<dbReference type="GO" id="GO:0003677">
    <property type="term" value="F:DNA binding"/>
    <property type="evidence" value="ECO:0007669"/>
    <property type="project" value="UniProtKB-KW"/>
</dbReference>
<evidence type="ECO:0000256" key="5">
    <source>
        <dbReference type="ARBA" id="ARBA00023125"/>
    </source>
</evidence>